<evidence type="ECO:0000256" key="1">
    <source>
        <dbReference type="SAM" id="MobiDB-lite"/>
    </source>
</evidence>
<accession>A0A0A8ZZA5</accession>
<evidence type="ECO:0000313" key="2">
    <source>
        <dbReference type="EMBL" id="JAD44156.1"/>
    </source>
</evidence>
<organism evidence="2">
    <name type="scientific">Arundo donax</name>
    <name type="common">Giant reed</name>
    <name type="synonym">Donax arundinaceus</name>
    <dbReference type="NCBI Taxonomy" id="35708"/>
    <lineage>
        <taxon>Eukaryota</taxon>
        <taxon>Viridiplantae</taxon>
        <taxon>Streptophyta</taxon>
        <taxon>Embryophyta</taxon>
        <taxon>Tracheophyta</taxon>
        <taxon>Spermatophyta</taxon>
        <taxon>Magnoliopsida</taxon>
        <taxon>Liliopsida</taxon>
        <taxon>Poales</taxon>
        <taxon>Poaceae</taxon>
        <taxon>PACMAD clade</taxon>
        <taxon>Arundinoideae</taxon>
        <taxon>Arundineae</taxon>
        <taxon>Arundo</taxon>
    </lineage>
</organism>
<reference evidence="2" key="1">
    <citation type="submission" date="2014-09" db="EMBL/GenBank/DDBJ databases">
        <authorList>
            <person name="Magalhaes I.L.F."/>
            <person name="Oliveira U."/>
            <person name="Santos F.R."/>
            <person name="Vidigal T.H.D.A."/>
            <person name="Brescovit A.D."/>
            <person name="Santos A.J."/>
        </authorList>
    </citation>
    <scope>NUCLEOTIDE SEQUENCE</scope>
    <source>
        <tissue evidence="2">Shoot tissue taken approximately 20 cm above the soil surface</tissue>
    </source>
</reference>
<sequence>MFHLAMSPVESLARALLLKGSAAARRHVALRIDFRARHSAVPPWPPWLLRQLLRWKKSRDPEQRRRWRQRSRPQLPSLTWTRNLSSPWPQTLSSKGSSLARSQTA</sequence>
<proteinExistence type="predicted"/>
<name>A0A0A8ZZA5_ARUDO</name>
<feature type="region of interest" description="Disordered" evidence="1">
    <location>
        <begin position="78"/>
        <end position="105"/>
    </location>
</feature>
<dbReference type="AlphaFoldDB" id="A0A0A8ZZA5"/>
<protein>
    <submittedName>
        <fullName evidence="2">Uncharacterized protein</fullName>
    </submittedName>
</protein>
<dbReference type="EMBL" id="GBRH01253739">
    <property type="protein sequence ID" value="JAD44156.1"/>
    <property type="molecule type" value="Transcribed_RNA"/>
</dbReference>
<reference evidence="2" key="2">
    <citation type="journal article" date="2015" name="Data Brief">
        <title>Shoot transcriptome of the giant reed, Arundo donax.</title>
        <authorList>
            <person name="Barrero R.A."/>
            <person name="Guerrero F.D."/>
            <person name="Moolhuijzen P."/>
            <person name="Goolsby J.A."/>
            <person name="Tidwell J."/>
            <person name="Bellgard S.E."/>
            <person name="Bellgard M.I."/>
        </authorList>
    </citation>
    <scope>NUCLEOTIDE SEQUENCE</scope>
    <source>
        <tissue evidence="2">Shoot tissue taken approximately 20 cm above the soil surface</tissue>
    </source>
</reference>